<feature type="non-terminal residue" evidence="1">
    <location>
        <position position="1"/>
    </location>
</feature>
<dbReference type="OrthoDB" id="1595177at2759"/>
<comment type="caution">
    <text evidence="1">The sequence shown here is derived from an EMBL/GenBank/DDBJ whole genome shotgun (WGS) entry which is preliminary data.</text>
</comment>
<evidence type="ECO:0000313" key="1">
    <source>
        <dbReference type="EMBL" id="RDX97478.1"/>
    </source>
</evidence>
<dbReference type="AlphaFoldDB" id="A0A371H3T2"/>
<accession>A0A371H3T2</accession>
<keyword evidence="2" id="KW-1185">Reference proteome</keyword>
<organism evidence="1 2">
    <name type="scientific">Mucuna pruriens</name>
    <name type="common">Velvet bean</name>
    <name type="synonym">Dolichos pruriens</name>
    <dbReference type="NCBI Taxonomy" id="157652"/>
    <lineage>
        <taxon>Eukaryota</taxon>
        <taxon>Viridiplantae</taxon>
        <taxon>Streptophyta</taxon>
        <taxon>Embryophyta</taxon>
        <taxon>Tracheophyta</taxon>
        <taxon>Spermatophyta</taxon>
        <taxon>Magnoliopsida</taxon>
        <taxon>eudicotyledons</taxon>
        <taxon>Gunneridae</taxon>
        <taxon>Pentapetalae</taxon>
        <taxon>rosids</taxon>
        <taxon>fabids</taxon>
        <taxon>Fabales</taxon>
        <taxon>Fabaceae</taxon>
        <taxon>Papilionoideae</taxon>
        <taxon>50 kb inversion clade</taxon>
        <taxon>NPAAA clade</taxon>
        <taxon>indigoferoid/millettioid clade</taxon>
        <taxon>Phaseoleae</taxon>
        <taxon>Mucuna</taxon>
    </lineage>
</organism>
<proteinExistence type="predicted"/>
<sequence length="188" mass="21401">MSPYRIVFGKACHLPVEIEHQAYWAIKKCNQEELEELHWEAYENSQIYKEKVHLRKERFATLRKSKLLPRGAGLFLVLQWINENEFGGSCTFNISNLALFDVEAGKNFSKNILFISPHGDGKCLHLDVILKNSTWPHGGTQEMELIKMLVRIFTLGFPLSVPVLSRLFDARGRGPEGPVPNPSPDGRV</sequence>
<dbReference type="EMBL" id="QJKJ01003644">
    <property type="protein sequence ID" value="RDX97478.1"/>
    <property type="molecule type" value="Genomic_DNA"/>
</dbReference>
<dbReference type="Proteomes" id="UP000257109">
    <property type="component" value="Unassembled WGS sequence"/>
</dbReference>
<name>A0A371H3T2_MUCPR</name>
<reference evidence="1" key="1">
    <citation type="submission" date="2018-05" db="EMBL/GenBank/DDBJ databases">
        <title>Draft genome of Mucuna pruriens seed.</title>
        <authorList>
            <person name="Nnadi N.E."/>
            <person name="Vos R."/>
            <person name="Hasami M.H."/>
            <person name="Devisetty U.K."/>
            <person name="Aguiy J.C."/>
        </authorList>
    </citation>
    <scope>NUCLEOTIDE SEQUENCE [LARGE SCALE GENOMIC DNA]</scope>
    <source>
        <strain evidence="1">JCA_2017</strain>
    </source>
</reference>
<evidence type="ECO:0000313" key="2">
    <source>
        <dbReference type="Proteomes" id="UP000257109"/>
    </source>
</evidence>
<gene>
    <name evidence="1" type="ORF">CR513_19746</name>
</gene>
<protein>
    <submittedName>
        <fullName evidence="1">Uncharacterized protein</fullName>
    </submittedName>
</protein>